<protein>
    <recommendedName>
        <fullName evidence="5">CCHC-type domain-containing protein</fullName>
    </recommendedName>
</protein>
<feature type="compositionally biased region" description="Polar residues" evidence="3">
    <location>
        <begin position="542"/>
        <end position="557"/>
    </location>
</feature>
<proteinExistence type="predicted"/>
<feature type="domain" description="CCHC-type" evidence="5">
    <location>
        <begin position="460"/>
        <end position="474"/>
    </location>
</feature>
<dbReference type="InterPro" id="IPR001878">
    <property type="entry name" value="Znf_CCHC"/>
</dbReference>
<evidence type="ECO:0000256" key="2">
    <source>
        <dbReference type="PROSITE-ProRule" id="PRU00047"/>
    </source>
</evidence>
<keyword evidence="2" id="KW-0862">Zinc</keyword>
<feature type="transmembrane region" description="Helical" evidence="4">
    <location>
        <begin position="174"/>
        <end position="196"/>
    </location>
</feature>
<dbReference type="GO" id="GO:0006397">
    <property type="term" value="P:mRNA processing"/>
    <property type="evidence" value="ECO:0007669"/>
    <property type="project" value="UniProtKB-KW"/>
</dbReference>
<keyword evidence="7" id="KW-1185">Reference proteome</keyword>
<dbReference type="PROSITE" id="PS50158">
    <property type="entry name" value="ZF_CCHC"/>
    <property type="match status" value="1"/>
</dbReference>
<feature type="region of interest" description="Disordered" evidence="3">
    <location>
        <begin position="542"/>
        <end position="570"/>
    </location>
</feature>
<dbReference type="SMART" id="SM00343">
    <property type="entry name" value="ZnF_C2HC"/>
    <property type="match status" value="2"/>
</dbReference>
<evidence type="ECO:0000259" key="5">
    <source>
        <dbReference type="PROSITE" id="PS50158"/>
    </source>
</evidence>
<keyword evidence="1" id="KW-0507">mRNA processing</keyword>
<evidence type="ECO:0000256" key="1">
    <source>
        <dbReference type="ARBA" id="ARBA00022664"/>
    </source>
</evidence>
<feature type="compositionally biased region" description="Pro residues" evidence="3">
    <location>
        <begin position="410"/>
        <end position="426"/>
    </location>
</feature>
<sequence>MSLVGEVHQVRNFAAKINLERLYIEGVVSNANYADPFASSQVSTRADATRLTSFQIIISQQAGSRTHPELQVQPKPEGFHGMSSKEPTTISGTLFRDRRLLLVSATASDGPENDHCFVEEIRASAFGHVRPMGIRANIPTCLIEAVLHYPFDSHLNGHSVVGLWAQMKSSQIEILLTSAFEIMFCFSAGVSLIQVWTTSTPLPRSFVLFIQSAYRDPNFPGVDNIDALSEPSMMTLPRPNLIFQAPLVLFIIVSILASPLITVFAPSSSVRCANPTTNEMITIPKLDLATNGVLHDFTEQCAPMLYAFHPLLIKYTDWQSAPLRACYEHLGLRDADRPPLQYTYRLTNPRRLCPPSARITSPTLRPQSAVLISSPTRLMTASTIAAVLFPAFSGIHPKSTGGDDQDVHPQRPPPAPARPPASPRMPCPRLLNRPVILTPARSYDCGQQGHIAGCCPNTIKCHLCGEEGHISKQCTTAEQTKRTGVVLRTVEGHAKEWYISPPSVPPSLADSSPLPLFLFPAFRPPHCTDVAGSQPSYNCGSSTHIVGTAPNSESPHPSASPVGAQGSGHD</sequence>
<feature type="transmembrane region" description="Helical" evidence="4">
    <location>
        <begin position="241"/>
        <end position="265"/>
    </location>
</feature>
<evidence type="ECO:0000313" key="7">
    <source>
        <dbReference type="Proteomes" id="UP001221757"/>
    </source>
</evidence>
<dbReference type="AlphaFoldDB" id="A0AAD7E226"/>
<dbReference type="InterPro" id="IPR036875">
    <property type="entry name" value="Znf_CCHC_sf"/>
</dbReference>
<dbReference type="EMBL" id="JARKIE010000012">
    <property type="protein sequence ID" value="KAJ7703544.1"/>
    <property type="molecule type" value="Genomic_DNA"/>
</dbReference>
<dbReference type="Pfam" id="PF00098">
    <property type="entry name" value="zf-CCHC"/>
    <property type="match status" value="1"/>
</dbReference>
<organism evidence="6 7">
    <name type="scientific">Mycena rosella</name>
    <name type="common">Pink bonnet</name>
    <name type="synonym">Agaricus rosellus</name>
    <dbReference type="NCBI Taxonomy" id="1033263"/>
    <lineage>
        <taxon>Eukaryota</taxon>
        <taxon>Fungi</taxon>
        <taxon>Dikarya</taxon>
        <taxon>Basidiomycota</taxon>
        <taxon>Agaricomycotina</taxon>
        <taxon>Agaricomycetes</taxon>
        <taxon>Agaricomycetidae</taxon>
        <taxon>Agaricales</taxon>
        <taxon>Marasmiineae</taxon>
        <taxon>Mycenaceae</taxon>
        <taxon>Mycena</taxon>
    </lineage>
</organism>
<keyword evidence="2" id="KW-0863">Zinc-finger</keyword>
<comment type="caution">
    <text evidence="6">The sequence shown here is derived from an EMBL/GenBank/DDBJ whole genome shotgun (WGS) entry which is preliminary data.</text>
</comment>
<keyword evidence="4" id="KW-0472">Membrane</keyword>
<keyword evidence="4" id="KW-0812">Transmembrane</keyword>
<accession>A0AAD7E226</accession>
<dbReference type="GO" id="GO:0008270">
    <property type="term" value="F:zinc ion binding"/>
    <property type="evidence" value="ECO:0007669"/>
    <property type="project" value="UniProtKB-KW"/>
</dbReference>
<evidence type="ECO:0000256" key="3">
    <source>
        <dbReference type="SAM" id="MobiDB-lite"/>
    </source>
</evidence>
<dbReference type="SUPFAM" id="SSF57756">
    <property type="entry name" value="Retrovirus zinc finger-like domains"/>
    <property type="match status" value="1"/>
</dbReference>
<name>A0AAD7E226_MYCRO</name>
<keyword evidence="2" id="KW-0479">Metal-binding</keyword>
<gene>
    <name evidence="6" type="ORF">B0H17DRAFT_1231351</name>
</gene>
<evidence type="ECO:0000256" key="4">
    <source>
        <dbReference type="SAM" id="Phobius"/>
    </source>
</evidence>
<dbReference type="Proteomes" id="UP001221757">
    <property type="component" value="Unassembled WGS sequence"/>
</dbReference>
<evidence type="ECO:0000313" key="6">
    <source>
        <dbReference type="EMBL" id="KAJ7703544.1"/>
    </source>
</evidence>
<reference evidence="6" key="1">
    <citation type="submission" date="2023-03" db="EMBL/GenBank/DDBJ databases">
        <title>Massive genome expansion in bonnet fungi (Mycena s.s.) driven by repeated elements and novel gene families across ecological guilds.</title>
        <authorList>
            <consortium name="Lawrence Berkeley National Laboratory"/>
            <person name="Harder C.B."/>
            <person name="Miyauchi S."/>
            <person name="Viragh M."/>
            <person name="Kuo A."/>
            <person name="Thoen E."/>
            <person name="Andreopoulos B."/>
            <person name="Lu D."/>
            <person name="Skrede I."/>
            <person name="Drula E."/>
            <person name="Henrissat B."/>
            <person name="Morin E."/>
            <person name="Kohler A."/>
            <person name="Barry K."/>
            <person name="LaButti K."/>
            <person name="Morin E."/>
            <person name="Salamov A."/>
            <person name="Lipzen A."/>
            <person name="Mereny Z."/>
            <person name="Hegedus B."/>
            <person name="Baldrian P."/>
            <person name="Stursova M."/>
            <person name="Weitz H."/>
            <person name="Taylor A."/>
            <person name="Grigoriev I.V."/>
            <person name="Nagy L.G."/>
            <person name="Martin F."/>
            <person name="Kauserud H."/>
        </authorList>
    </citation>
    <scope>NUCLEOTIDE SEQUENCE</scope>
    <source>
        <strain evidence="6">CBHHK067</strain>
    </source>
</reference>
<dbReference type="Gene3D" id="4.10.60.10">
    <property type="entry name" value="Zinc finger, CCHC-type"/>
    <property type="match status" value="1"/>
</dbReference>
<feature type="region of interest" description="Disordered" evidence="3">
    <location>
        <begin position="398"/>
        <end position="426"/>
    </location>
</feature>
<dbReference type="GO" id="GO:0003676">
    <property type="term" value="F:nucleic acid binding"/>
    <property type="evidence" value="ECO:0007669"/>
    <property type="project" value="InterPro"/>
</dbReference>
<keyword evidence="4" id="KW-1133">Transmembrane helix</keyword>